<proteinExistence type="predicted"/>
<dbReference type="AlphaFoldDB" id="A0A1U7WLH8"/>
<dbReference type="OrthoDB" id="1305839at2759"/>
<sequence>MGSFAHLEAYQKSLAKEVHQLASLGVRFVGSSEGGVIVQNRAESSLAVEVKEKQYNNPLLLQLKEVIHKHKTMDFSLGMEDGTLRYQGRLCVPDVDSLRERIKTEDHHSMYSVNPGLPRTSCKFDSIWAIVDQLTKSAHFLPIKATDTAEQRCRSLIGWFETEEAELIGPDPVHQVMEKFKIIKEQLKTVQSRQKSYSD</sequence>
<dbReference type="PANTHER" id="PTHR45835:SF108">
    <property type="entry name" value="INTEGRASE ZINC-BINDING DOMAIN-CONTAINING PROTEIN"/>
    <property type="match status" value="1"/>
</dbReference>
<gene>
    <name evidence="2" type="primary">LOC104225056</name>
</gene>
<name>A0A1U7WLH8_NICSY</name>
<evidence type="ECO:0000313" key="1">
    <source>
        <dbReference type="Proteomes" id="UP000189701"/>
    </source>
</evidence>
<dbReference type="RefSeq" id="XP_009775120.1">
    <property type="nucleotide sequence ID" value="XM_009776818.1"/>
</dbReference>
<dbReference type="Proteomes" id="UP000189701">
    <property type="component" value="Unplaced"/>
</dbReference>
<protein>
    <submittedName>
        <fullName evidence="2">Uncharacterized protein LOC104225056</fullName>
    </submittedName>
</protein>
<keyword evidence="1" id="KW-1185">Reference proteome</keyword>
<dbReference type="PANTHER" id="PTHR45835">
    <property type="entry name" value="YALI0A06105P"/>
    <property type="match status" value="1"/>
</dbReference>
<reference evidence="2" key="2">
    <citation type="submission" date="2025-08" db="UniProtKB">
        <authorList>
            <consortium name="RefSeq"/>
        </authorList>
    </citation>
    <scope>IDENTIFICATION</scope>
    <source>
        <tissue evidence="2">Leaf</tissue>
    </source>
</reference>
<dbReference type="eggNOG" id="KOG0017">
    <property type="taxonomic scope" value="Eukaryota"/>
</dbReference>
<feature type="non-terminal residue" evidence="2">
    <location>
        <position position="199"/>
    </location>
</feature>
<evidence type="ECO:0000313" key="2">
    <source>
        <dbReference type="RefSeq" id="XP_009775120.1"/>
    </source>
</evidence>
<accession>A0A1U7WLH8</accession>
<organism evidence="1 2">
    <name type="scientific">Nicotiana sylvestris</name>
    <name type="common">Wood tobacco</name>
    <name type="synonym">South American tobacco</name>
    <dbReference type="NCBI Taxonomy" id="4096"/>
    <lineage>
        <taxon>Eukaryota</taxon>
        <taxon>Viridiplantae</taxon>
        <taxon>Streptophyta</taxon>
        <taxon>Embryophyta</taxon>
        <taxon>Tracheophyta</taxon>
        <taxon>Spermatophyta</taxon>
        <taxon>Magnoliopsida</taxon>
        <taxon>eudicotyledons</taxon>
        <taxon>Gunneridae</taxon>
        <taxon>Pentapetalae</taxon>
        <taxon>asterids</taxon>
        <taxon>lamiids</taxon>
        <taxon>Solanales</taxon>
        <taxon>Solanaceae</taxon>
        <taxon>Nicotianoideae</taxon>
        <taxon>Nicotianeae</taxon>
        <taxon>Nicotiana</taxon>
    </lineage>
</organism>
<reference evidence="1" key="1">
    <citation type="journal article" date="2013" name="Genome Biol.">
        <title>Reference genomes and transcriptomes of Nicotiana sylvestris and Nicotiana tomentosiformis.</title>
        <authorList>
            <person name="Sierro N."/>
            <person name="Battey J.N."/>
            <person name="Ouadi S."/>
            <person name="Bovet L."/>
            <person name="Goepfert S."/>
            <person name="Bakaher N."/>
            <person name="Peitsch M.C."/>
            <person name="Ivanov N.V."/>
        </authorList>
    </citation>
    <scope>NUCLEOTIDE SEQUENCE [LARGE SCALE GENOMIC DNA]</scope>
</reference>